<dbReference type="RefSeq" id="XP_003039430.1">
    <property type="nucleotide sequence ID" value="XM_003039384.1"/>
</dbReference>
<dbReference type="VEuPathDB" id="FungiDB:NECHADRAFT_89223"/>
<accession>C7ZQJ7</accession>
<dbReference type="Pfam" id="PF25485">
    <property type="entry name" value="DUF7908"/>
    <property type="match status" value="1"/>
</dbReference>
<feature type="region of interest" description="Disordered" evidence="1">
    <location>
        <begin position="218"/>
        <end position="241"/>
    </location>
</feature>
<name>C7ZQJ7_FUSV7</name>
<reference evidence="3 4" key="1">
    <citation type="journal article" date="2009" name="PLoS Genet.">
        <title>The genome of Nectria haematococca: contribution of supernumerary chromosomes to gene expansion.</title>
        <authorList>
            <person name="Coleman J.J."/>
            <person name="Rounsley S.D."/>
            <person name="Rodriguez-Carres M."/>
            <person name="Kuo A."/>
            <person name="Wasmann C.C."/>
            <person name="Grimwood J."/>
            <person name="Schmutz J."/>
            <person name="Taga M."/>
            <person name="White G.J."/>
            <person name="Zhou S."/>
            <person name="Schwartz D.C."/>
            <person name="Freitag M."/>
            <person name="Ma L.J."/>
            <person name="Danchin E.G."/>
            <person name="Henrissat B."/>
            <person name="Coutinho P.M."/>
            <person name="Nelson D.R."/>
            <person name="Straney D."/>
            <person name="Napoli C.A."/>
            <person name="Barker B.M."/>
            <person name="Gribskov M."/>
            <person name="Rep M."/>
            <person name="Kroken S."/>
            <person name="Molnar I."/>
            <person name="Rensing C."/>
            <person name="Kennell J.C."/>
            <person name="Zamora J."/>
            <person name="Farman M.L."/>
            <person name="Selker E.U."/>
            <person name="Salamov A."/>
            <person name="Shapiro H."/>
            <person name="Pangilinan J."/>
            <person name="Lindquist E."/>
            <person name="Lamers C."/>
            <person name="Grigoriev I.V."/>
            <person name="Geiser D.M."/>
            <person name="Covert S.F."/>
            <person name="Temporini E."/>
            <person name="Vanetten H.D."/>
        </authorList>
    </citation>
    <scope>NUCLEOTIDE SEQUENCE [LARGE SCALE GENOMIC DNA]</scope>
    <source>
        <strain evidence="4">ATCC MYA-4622 / CBS 123669 / FGSC 9596 / NRRL 45880 / 77-13-4</strain>
    </source>
</reference>
<evidence type="ECO:0000259" key="2">
    <source>
        <dbReference type="Pfam" id="PF25485"/>
    </source>
</evidence>
<dbReference type="EMBL" id="GG698998">
    <property type="protein sequence ID" value="EEU33717.1"/>
    <property type="molecule type" value="Genomic_DNA"/>
</dbReference>
<feature type="compositionally biased region" description="Polar residues" evidence="1">
    <location>
        <begin position="321"/>
        <end position="337"/>
    </location>
</feature>
<protein>
    <recommendedName>
        <fullName evidence="2">DUF7908 domain-containing protein</fullName>
    </recommendedName>
</protein>
<keyword evidence="4" id="KW-1185">Reference proteome</keyword>
<evidence type="ECO:0000313" key="3">
    <source>
        <dbReference type="EMBL" id="EEU33717.1"/>
    </source>
</evidence>
<dbReference type="InParanoid" id="C7ZQJ7"/>
<feature type="compositionally biased region" description="Low complexity" evidence="1">
    <location>
        <begin position="343"/>
        <end position="399"/>
    </location>
</feature>
<gene>
    <name evidence="3" type="ORF">NECHADRAFT_89223</name>
</gene>
<organism evidence="3 4">
    <name type="scientific">Fusarium vanettenii (strain ATCC MYA-4622 / CBS 123669 / FGSC 9596 / NRRL 45880 / 77-13-4)</name>
    <name type="common">Fusarium solani subsp. pisi</name>
    <dbReference type="NCBI Taxonomy" id="660122"/>
    <lineage>
        <taxon>Eukaryota</taxon>
        <taxon>Fungi</taxon>
        <taxon>Dikarya</taxon>
        <taxon>Ascomycota</taxon>
        <taxon>Pezizomycotina</taxon>
        <taxon>Sordariomycetes</taxon>
        <taxon>Hypocreomycetidae</taxon>
        <taxon>Hypocreales</taxon>
        <taxon>Nectriaceae</taxon>
        <taxon>Fusarium</taxon>
        <taxon>Fusarium solani species complex</taxon>
        <taxon>Fusarium vanettenii</taxon>
    </lineage>
</organism>
<dbReference type="eggNOG" id="ENOG502RVX5">
    <property type="taxonomic scope" value="Eukaryota"/>
</dbReference>
<feature type="region of interest" description="Disordered" evidence="1">
    <location>
        <begin position="36"/>
        <end position="55"/>
    </location>
</feature>
<dbReference type="AlphaFoldDB" id="C7ZQJ7"/>
<dbReference type="InterPro" id="IPR057230">
    <property type="entry name" value="DUF7908"/>
</dbReference>
<dbReference type="GeneID" id="9666940"/>
<feature type="region of interest" description="Disordered" evidence="1">
    <location>
        <begin position="312"/>
        <end position="399"/>
    </location>
</feature>
<feature type="compositionally biased region" description="Low complexity" evidence="1">
    <location>
        <begin position="36"/>
        <end position="50"/>
    </location>
</feature>
<dbReference type="OrthoDB" id="3563678at2759"/>
<evidence type="ECO:0000313" key="4">
    <source>
        <dbReference type="Proteomes" id="UP000005206"/>
    </source>
</evidence>
<dbReference type="HOGENOM" id="CLU_690959_0_0_1"/>
<dbReference type="Proteomes" id="UP000005206">
    <property type="component" value="Unassembled WGS sequence"/>
</dbReference>
<evidence type="ECO:0000256" key="1">
    <source>
        <dbReference type="SAM" id="MobiDB-lite"/>
    </source>
</evidence>
<dbReference type="OMA" id="YAGEDYK"/>
<proteinExistence type="predicted"/>
<sequence>MADSPALSDPYTDTLLSPLTSLSTASFGTFTSFDSLTSSGCGTPSPTSSTAARPDLGGRSIIFQVVPDTNFEKRGLSKRALGGFVGGGGTVNPDICDDAIAFNLVSGQLLDNNLPIYYSGQAFSSFSAQGQSPDGAVTTTFQNVGGKLAFINASLPNGQAGFCQDPTTVKVYITLSDTPENCTPVSISVFTGDSSSAISQTILPEDPSFIDNTESATERNIPTTSNSYLSTTDSVPTRSTLQEASSIDTLLVDSSTETYSASTKFPTSGLSTSDSSGDFTDASFSSELFLESFSTLEITSADVFTDTELSSSLVPSSDTSFTESSPTTASSDPTIEYSTDLVESSSSETTESTEAASSPSDIDTTTSVDTTTSIGTTTEIGVTTTTVPDIPTTIIEEPF</sequence>
<feature type="domain" description="DUF7908" evidence="2">
    <location>
        <begin position="73"/>
        <end position="191"/>
    </location>
</feature>
<dbReference type="KEGG" id="nhe:NECHADRAFT_89223"/>